<dbReference type="EMBL" id="LAZR01001445">
    <property type="protein sequence ID" value="KKN44552.1"/>
    <property type="molecule type" value="Genomic_DNA"/>
</dbReference>
<protein>
    <submittedName>
        <fullName evidence="1">Uncharacterized protein</fullName>
    </submittedName>
</protein>
<organism evidence="1">
    <name type="scientific">marine sediment metagenome</name>
    <dbReference type="NCBI Taxonomy" id="412755"/>
    <lineage>
        <taxon>unclassified sequences</taxon>
        <taxon>metagenomes</taxon>
        <taxon>ecological metagenomes</taxon>
    </lineage>
</organism>
<proteinExistence type="predicted"/>
<dbReference type="AlphaFoldDB" id="A0A0F9R5I7"/>
<accession>A0A0F9R5I7</accession>
<reference evidence="1" key="1">
    <citation type="journal article" date="2015" name="Nature">
        <title>Complex archaea that bridge the gap between prokaryotes and eukaryotes.</title>
        <authorList>
            <person name="Spang A."/>
            <person name="Saw J.H."/>
            <person name="Jorgensen S.L."/>
            <person name="Zaremba-Niedzwiedzka K."/>
            <person name="Martijn J."/>
            <person name="Lind A.E."/>
            <person name="van Eijk R."/>
            <person name="Schleper C."/>
            <person name="Guy L."/>
            <person name="Ettema T.J."/>
        </authorList>
    </citation>
    <scope>NUCLEOTIDE SEQUENCE</scope>
</reference>
<evidence type="ECO:0000313" key="1">
    <source>
        <dbReference type="EMBL" id="KKN44552.1"/>
    </source>
</evidence>
<name>A0A0F9R5I7_9ZZZZ</name>
<gene>
    <name evidence="1" type="ORF">LCGC14_0692320</name>
</gene>
<dbReference type="InterPro" id="IPR057845">
    <property type="entry name" value="Gad1"/>
</dbReference>
<sequence length="343" mass="39735">MDITAIKSNKGYYIHREKSEGGYYQSMHVDNYLFDGKNPQKTFNDQWFFIDNIPSKVSHYKRQPNINHRYILADDSLESDKIPATIMKVDVGDEVDDEGNIIWKSELSLYKSLYVELSDEQPSIEVIDDFTFNVVLEIGDVTDPVEFTYPTGHSYDSWAKDNRRDNFVRRGNIIHQDLDKIIFPSLLIHETPCVLSSEDTYKIVREYISTHINPSVAVITSNYDFCFTVKKRVPLAKSYQAKYTDSSKRKGSKDRIRMRMVTHREFPIFEMTHSKSMYQGYTPIQGFEARNEQELKETLDSYLEGLTKQINEPVTECPTCNGCGVLFDEVKDDRVGKDGENGR</sequence>
<comment type="caution">
    <text evidence="1">The sequence shown here is derived from an EMBL/GenBank/DDBJ whole genome shotgun (WGS) entry which is preliminary data.</text>
</comment>
<dbReference type="Pfam" id="PF25705">
    <property type="entry name" value="Gad1"/>
    <property type="match status" value="1"/>
</dbReference>